<dbReference type="GO" id="GO:0051539">
    <property type="term" value="F:4 iron, 4 sulfur cluster binding"/>
    <property type="evidence" value="ECO:0007669"/>
    <property type="project" value="UniProtKB-KW"/>
</dbReference>
<keyword evidence="2" id="KW-0479">Metal-binding</keyword>
<evidence type="ECO:0000259" key="5">
    <source>
        <dbReference type="SMART" id="SM00478"/>
    </source>
</evidence>
<protein>
    <recommendedName>
        <fullName evidence="5">HhH-GPD domain-containing protein</fullName>
    </recommendedName>
</protein>
<accession>A0A1D9MK89</accession>
<dbReference type="STRING" id="1912795.BK816_04920"/>
<keyword evidence="7" id="KW-1185">Reference proteome</keyword>
<keyword evidence="1" id="KW-0004">4Fe-4S</keyword>
<dbReference type="KEGG" id="avu:BK816_04920"/>
<dbReference type="Proteomes" id="UP000176288">
    <property type="component" value="Chromosome"/>
</dbReference>
<dbReference type="InterPro" id="IPR011257">
    <property type="entry name" value="DNA_glycosylase"/>
</dbReference>
<sequence length="223" mass="25479">MEGIMFRDIYQELGTVVSLSKWWPADHPFAIGVGAVLTQNTSWVNVEKAIRGLQLAGLSSPEQILHADPKDLMAVIRPAGFMRAKSSYLQNWAEWWLYDHKQAEQVETSRLRKSLLSMPGIGPETADVILLYIYSRPVFIWDKYARRLMVALGYEMPTTYEKARSKYGQSEELKTFSVDELERFHGLIVDGAKQAKLVGGWEYFLPSLKADSNQRDISFSKRV</sequence>
<dbReference type="PANTHER" id="PTHR10359">
    <property type="entry name" value="A/G-SPECIFIC ADENINE GLYCOSYLASE/ENDONUCLEASE III"/>
    <property type="match status" value="1"/>
</dbReference>
<reference evidence="6 7" key="1">
    <citation type="submission" date="2016-10" db="EMBL/GenBank/DDBJ databases">
        <title>Actinomyces aegypiusis sp. nov., isolated from the Aegypius monachus in Qinghai Tibet Plateau China.</title>
        <authorList>
            <person name="Wang Y."/>
        </authorList>
    </citation>
    <scope>NUCLEOTIDE SEQUENCE [LARGE SCALE GENOMIC DNA]</scope>
    <source>
        <strain evidence="6 7">VUL4_3</strain>
    </source>
</reference>
<proteinExistence type="predicted"/>
<evidence type="ECO:0000256" key="2">
    <source>
        <dbReference type="ARBA" id="ARBA00022723"/>
    </source>
</evidence>
<dbReference type="PANTHER" id="PTHR10359:SF19">
    <property type="entry name" value="DNA REPAIR GLYCOSYLASE MJ1434-RELATED"/>
    <property type="match status" value="1"/>
</dbReference>
<feature type="domain" description="HhH-GPD" evidence="5">
    <location>
        <begin position="37"/>
        <end position="194"/>
    </location>
</feature>
<dbReference type="RefSeq" id="WP_071164181.1">
    <property type="nucleotide sequence ID" value="NZ_CP017812.1"/>
</dbReference>
<keyword evidence="3" id="KW-0408">Iron</keyword>
<dbReference type="SUPFAM" id="SSF48150">
    <property type="entry name" value="DNA-glycosylase"/>
    <property type="match status" value="1"/>
</dbReference>
<evidence type="ECO:0000256" key="3">
    <source>
        <dbReference type="ARBA" id="ARBA00023004"/>
    </source>
</evidence>
<dbReference type="InterPro" id="IPR003265">
    <property type="entry name" value="HhH-GPD_domain"/>
</dbReference>
<name>A0A1D9MK89_9ACTO</name>
<evidence type="ECO:0000313" key="6">
    <source>
        <dbReference type="EMBL" id="AOZ72715.1"/>
    </source>
</evidence>
<organism evidence="6 7">
    <name type="scientific">Boudabousia tangfeifanii</name>
    <dbReference type="NCBI Taxonomy" id="1912795"/>
    <lineage>
        <taxon>Bacteria</taxon>
        <taxon>Bacillati</taxon>
        <taxon>Actinomycetota</taxon>
        <taxon>Actinomycetes</taxon>
        <taxon>Actinomycetales</taxon>
        <taxon>Actinomycetaceae</taxon>
        <taxon>Boudabousia</taxon>
    </lineage>
</organism>
<dbReference type="GO" id="GO:0006284">
    <property type="term" value="P:base-excision repair"/>
    <property type="evidence" value="ECO:0007669"/>
    <property type="project" value="InterPro"/>
</dbReference>
<dbReference type="OrthoDB" id="9802365at2"/>
<dbReference type="CDD" id="cd00056">
    <property type="entry name" value="ENDO3c"/>
    <property type="match status" value="1"/>
</dbReference>
<gene>
    <name evidence="6" type="ORF">BK816_04920</name>
</gene>
<dbReference type="GO" id="GO:0046872">
    <property type="term" value="F:metal ion binding"/>
    <property type="evidence" value="ECO:0007669"/>
    <property type="project" value="UniProtKB-KW"/>
</dbReference>
<evidence type="ECO:0000256" key="1">
    <source>
        <dbReference type="ARBA" id="ARBA00022485"/>
    </source>
</evidence>
<dbReference type="PIRSF" id="PIRSF001435">
    <property type="entry name" value="Nth"/>
    <property type="match status" value="1"/>
</dbReference>
<dbReference type="EMBL" id="CP017812">
    <property type="protein sequence ID" value="AOZ72715.1"/>
    <property type="molecule type" value="Genomic_DNA"/>
</dbReference>
<keyword evidence="4" id="KW-0411">Iron-sulfur</keyword>
<dbReference type="SMART" id="SM00478">
    <property type="entry name" value="ENDO3c"/>
    <property type="match status" value="1"/>
</dbReference>
<dbReference type="AlphaFoldDB" id="A0A1D9MK89"/>
<dbReference type="Pfam" id="PF00730">
    <property type="entry name" value="HhH-GPD"/>
    <property type="match status" value="1"/>
</dbReference>
<dbReference type="GO" id="GO:0003824">
    <property type="term" value="F:catalytic activity"/>
    <property type="evidence" value="ECO:0007669"/>
    <property type="project" value="InterPro"/>
</dbReference>
<evidence type="ECO:0000313" key="7">
    <source>
        <dbReference type="Proteomes" id="UP000176288"/>
    </source>
</evidence>
<dbReference type="Gene3D" id="1.10.340.30">
    <property type="entry name" value="Hypothetical protein, domain 2"/>
    <property type="match status" value="1"/>
</dbReference>
<evidence type="ECO:0000256" key="4">
    <source>
        <dbReference type="ARBA" id="ARBA00023014"/>
    </source>
</evidence>